<evidence type="ECO:0000256" key="2">
    <source>
        <dbReference type="ARBA" id="ARBA00004249"/>
    </source>
</evidence>
<comment type="function">
    <text evidence="1">Involved in the TonB-dependent energy-dependent transport of various receptor-bound substrates.</text>
</comment>
<evidence type="ECO:0000256" key="11">
    <source>
        <dbReference type="ARBA" id="ARBA00022989"/>
    </source>
</evidence>
<evidence type="ECO:0000256" key="1">
    <source>
        <dbReference type="ARBA" id="ARBA00003540"/>
    </source>
</evidence>
<dbReference type="PANTHER" id="PTHR30558:SF9">
    <property type="entry name" value="BIOPOLYMER TRANSPORT PROTEIN EXBD"/>
    <property type="match status" value="1"/>
</dbReference>
<keyword evidence="11 14" id="KW-1133">Transmembrane helix</keyword>
<dbReference type="Pfam" id="PF02472">
    <property type="entry name" value="ExbD"/>
    <property type="match status" value="1"/>
</dbReference>
<dbReference type="EMBL" id="CP022112">
    <property type="protein sequence ID" value="ASG23878.1"/>
    <property type="molecule type" value="Genomic_DNA"/>
</dbReference>
<evidence type="ECO:0000313" key="16">
    <source>
        <dbReference type="Proteomes" id="UP000197153"/>
    </source>
</evidence>
<dbReference type="GO" id="GO:0005886">
    <property type="term" value="C:plasma membrane"/>
    <property type="evidence" value="ECO:0007669"/>
    <property type="project" value="UniProtKB-SubCell"/>
</dbReference>
<keyword evidence="8" id="KW-0997">Cell inner membrane</keyword>
<keyword evidence="12 14" id="KW-0472">Membrane</keyword>
<evidence type="ECO:0000256" key="4">
    <source>
        <dbReference type="ARBA" id="ARBA00011471"/>
    </source>
</evidence>
<dbReference type="AlphaFoldDB" id="A0A248K0E5"/>
<comment type="subcellular location">
    <subcellularLocation>
        <location evidence="2">Cell inner membrane</location>
        <topology evidence="2">Single-pass type II membrane protein</topology>
    </subcellularLocation>
    <subcellularLocation>
        <location evidence="13">Cell membrane</location>
        <topology evidence="13">Single-pass type II membrane protein</topology>
    </subcellularLocation>
</comment>
<dbReference type="GO" id="GO:0015031">
    <property type="term" value="P:protein transport"/>
    <property type="evidence" value="ECO:0007669"/>
    <property type="project" value="UniProtKB-KW"/>
</dbReference>
<organism evidence="15 16">
    <name type="scientific">Nitrospirillum viridazoti CBAmc</name>
    <dbReference type="NCBI Taxonomy" id="1441467"/>
    <lineage>
        <taxon>Bacteria</taxon>
        <taxon>Pseudomonadati</taxon>
        <taxon>Pseudomonadota</taxon>
        <taxon>Alphaproteobacteria</taxon>
        <taxon>Rhodospirillales</taxon>
        <taxon>Azospirillaceae</taxon>
        <taxon>Nitrospirillum</taxon>
        <taxon>Nitrospirillum viridazoti</taxon>
    </lineage>
</organism>
<name>A0A248K0E5_9PROT</name>
<sequence>MAARLSHGGDELAETHEINVTPFIDVMLVLLIIFMVAAPLATVDVPVDLPSSNAPPRPHPEKPVTLTIRADLTLAINGADVARDGLAAALDQAAGGDKDQRITLSADRVVSYGDLTAVMNSLRTAGYLKVSLVGLDGGGAP</sequence>
<evidence type="ECO:0000256" key="7">
    <source>
        <dbReference type="ARBA" id="ARBA00022475"/>
    </source>
</evidence>
<evidence type="ECO:0000256" key="10">
    <source>
        <dbReference type="ARBA" id="ARBA00022927"/>
    </source>
</evidence>
<gene>
    <name evidence="15" type="primary">exbD</name>
    <name evidence="15" type="ORF">Y958_23245</name>
</gene>
<proteinExistence type="inferred from homology"/>
<evidence type="ECO:0000256" key="6">
    <source>
        <dbReference type="ARBA" id="ARBA00022448"/>
    </source>
</evidence>
<evidence type="ECO:0000256" key="13">
    <source>
        <dbReference type="RuleBase" id="RU003879"/>
    </source>
</evidence>
<evidence type="ECO:0000313" key="15">
    <source>
        <dbReference type="EMBL" id="ASG23878.1"/>
    </source>
</evidence>
<dbReference type="KEGG" id="nao:Y958_23245"/>
<dbReference type="PANTHER" id="PTHR30558">
    <property type="entry name" value="EXBD MEMBRANE COMPONENT OF PMF-DRIVEN MACROMOLECULE IMPORT SYSTEM"/>
    <property type="match status" value="1"/>
</dbReference>
<accession>A0A248K0E5</accession>
<dbReference type="Gene3D" id="3.30.420.270">
    <property type="match status" value="1"/>
</dbReference>
<dbReference type="Proteomes" id="UP000197153">
    <property type="component" value="Chromosome 3"/>
</dbReference>
<dbReference type="GO" id="GO:0022857">
    <property type="term" value="F:transmembrane transporter activity"/>
    <property type="evidence" value="ECO:0007669"/>
    <property type="project" value="InterPro"/>
</dbReference>
<reference evidence="15 16" key="1">
    <citation type="submission" date="2017-06" db="EMBL/GenBank/DDBJ databases">
        <title>Complete genome sequence of Nitrospirillum amazonense strain CBAmC, an endophytic nitrogen-fixing and plant growth-promoting bacterium, isolated from sugarcane.</title>
        <authorList>
            <person name="Schwab S."/>
            <person name="dos Santos Teixeira K.R."/>
            <person name="Simoes Araujo J.L."/>
            <person name="Soares Vidal M."/>
            <person name="Borges de Freitas H.R."/>
            <person name="Rivello Crivelaro A.L."/>
            <person name="Bueno de Camargo Nunes A."/>
            <person name="dos Santos C.M."/>
            <person name="Palmeira da Silva Rosa D."/>
            <person name="da Silva Padilha D."/>
            <person name="da Silva E."/>
            <person name="Araujo Terra L."/>
            <person name="Soares Mendes V."/>
            <person name="Farinelli L."/>
            <person name="Magalhaes Cruz L."/>
            <person name="Baldani J.I."/>
        </authorList>
    </citation>
    <scope>NUCLEOTIDE SEQUENCE [LARGE SCALE GENOMIC DNA]</scope>
    <source>
        <strain evidence="15 16">CBAmC</strain>
    </source>
</reference>
<evidence type="ECO:0000256" key="14">
    <source>
        <dbReference type="SAM" id="Phobius"/>
    </source>
</evidence>
<protein>
    <recommendedName>
        <fullName evidence="5">Biopolymer transport protein ExbD</fullName>
    </recommendedName>
</protein>
<dbReference type="RefSeq" id="WP_088874343.1">
    <property type="nucleotide sequence ID" value="NZ_CP022112.1"/>
</dbReference>
<evidence type="ECO:0000256" key="3">
    <source>
        <dbReference type="ARBA" id="ARBA00005811"/>
    </source>
</evidence>
<keyword evidence="10 13" id="KW-0653">Protein transport</keyword>
<dbReference type="InterPro" id="IPR014170">
    <property type="entry name" value="TonB_ExbD_1"/>
</dbReference>
<keyword evidence="9 13" id="KW-0812">Transmembrane</keyword>
<keyword evidence="16" id="KW-1185">Reference proteome</keyword>
<comment type="subunit">
    <text evidence="4">The accessory proteins ExbB and ExbD seem to form a complex with TonB.</text>
</comment>
<comment type="similarity">
    <text evidence="3 13">Belongs to the ExbD/TolR family.</text>
</comment>
<keyword evidence="7" id="KW-1003">Cell membrane</keyword>
<feature type="transmembrane region" description="Helical" evidence="14">
    <location>
        <begin position="20"/>
        <end position="43"/>
    </location>
</feature>
<keyword evidence="6 13" id="KW-0813">Transport</keyword>
<evidence type="ECO:0000256" key="5">
    <source>
        <dbReference type="ARBA" id="ARBA00022090"/>
    </source>
</evidence>
<dbReference type="NCBIfam" id="TIGR02803">
    <property type="entry name" value="ExbD_1"/>
    <property type="match status" value="1"/>
</dbReference>
<dbReference type="InterPro" id="IPR003400">
    <property type="entry name" value="ExbD"/>
</dbReference>
<evidence type="ECO:0000256" key="8">
    <source>
        <dbReference type="ARBA" id="ARBA00022519"/>
    </source>
</evidence>
<evidence type="ECO:0000256" key="12">
    <source>
        <dbReference type="ARBA" id="ARBA00023136"/>
    </source>
</evidence>
<evidence type="ECO:0000256" key="9">
    <source>
        <dbReference type="ARBA" id="ARBA00022692"/>
    </source>
</evidence>